<dbReference type="SUPFAM" id="SSF48452">
    <property type="entry name" value="TPR-like"/>
    <property type="match status" value="1"/>
</dbReference>
<reference evidence="2 3" key="1">
    <citation type="submission" date="2019-06" db="EMBL/GenBank/DDBJ databases">
        <title>Metagenome assembled Genome of Spiribacter salinus SL48-SHIP from the microbial mat of Salt Lake 48 (Novosibirsk region, Russia).</title>
        <authorList>
            <person name="Shipova A."/>
            <person name="Rozanov A.S."/>
            <person name="Bryanskaya A.V."/>
            <person name="Peltek S.E."/>
        </authorList>
    </citation>
    <scope>NUCLEOTIDE SEQUENCE [LARGE SCALE GENOMIC DNA]</scope>
    <source>
        <strain evidence="2">SL48-SHIP-2</strain>
    </source>
</reference>
<gene>
    <name evidence="2" type="ORF">FKY71_04330</name>
</gene>
<feature type="repeat" description="TPR" evidence="1">
    <location>
        <begin position="102"/>
        <end position="135"/>
    </location>
</feature>
<name>A0A540VU46_9GAMM</name>
<keyword evidence="1" id="KW-0802">TPR repeat</keyword>
<proteinExistence type="predicted"/>
<protein>
    <submittedName>
        <fullName evidence="2">Uncharacterized protein</fullName>
    </submittedName>
</protein>
<dbReference type="PROSITE" id="PS50005">
    <property type="entry name" value="TPR"/>
    <property type="match status" value="1"/>
</dbReference>
<evidence type="ECO:0000313" key="2">
    <source>
        <dbReference type="EMBL" id="TQF00253.1"/>
    </source>
</evidence>
<organism evidence="2 3">
    <name type="scientific">Spiribacter salinus</name>
    <dbReference type="NCBI Taxonomy" id="1335746"/>
    <lineage>
        <taxon>Bacteria</taxon>
        <taxon>Pseudomonadati</taxon>
        <taxon>Pseudomonadota</taxon>
        <taxon>Gammaproteobacteria</taxon>
        <taxon>Chromatiales</taxon>
        <taxon>Ectothiorhodospiraceae</taxon>
        <taxon>Spiribacter</taxon>
    </lineage>
</organism>
<dbReference type="SMART" id="SM00028">
    <property type="entry name" value="TPR"/>
    <property type="match status" value="3"/>
</dbReference>
<sequence>MGFLTVHLKPAVAAIVLVLASLGPVLSQDAPERVQELLEELSAAEGPEASKIARDIEIEWSKSGSASANLLLRRGEDALEEQDYIAAVEHFTALTDHAPGFAEGWHGRAQAFYALEEYGLALNDLQQTLALNPRHFSAIFGLATIFERIDRPQEAHDAYKILLNLYPAHEKALEASARLERDVNGTEL</sequence>
<evidence type="ECO:0000256" key="1">
    <source>
        <dbReference type="PROSITE-ProRule" id="PRU00339"/>
    </source>
</evidence>
<dbReference type="EMBL" id="VIFK01000018">
    <property type="protein sequence ID" value="TQF00253.1"/>
    <property type="molecule type" value="Genomic_DNA"/>
</dbReference>
<dbReference type="InterPro" id="IPR019734">
    <property type="entry name" value="TPR_rpt"/>
</dbReference>
<evidence type="ECO:0000313" key="3">
    <source>
        <dbReference type="Proteomes" id="UP000315400"/>
    </source>
</evidence>
<dbReference type="Proteomes" id="UP000315400">
    <property type="component" value="Unassembled WGS sequence"/>
</dbReference>
<dbReference type="AlphaFoldDB" id="A0A540VU46"/>
<dbReference type="InterPro" id="IPR011990">
    <property type="entry name" value="TPR-like_helical_dom_sf"/>
</dbReference>
<dbReference type="Gene3D" id="1.25.40.10">
    <property type="entry name" value="Tetratricopeptide repeat domain"/>
    <property type="match status" value="1"/>
</dbReference>
<comment type="caution">
    <text evidence="2">The sequence shown here is derived from an EMBL/GenBank/DDBJ whole genome shotgun (WGS) entry which is preliminary data.</text>
</comment>
<dbReference type="Pfam" id="PF13432">
    <property type="entry name" value="TPR_16"/>
    <property type="match status" value="1"/>
</dbReference>
<accession>A0A540VU46</accession>